<feature type="compositionally biased region" description="Polar residues" evidence="1">
    <location>
        <begin position="123"/>
        <end position="140"/>
    </location>
</feature>
<evidence type="ECO:0000256" key="1">
    <source>
        <dbReference type="SAM" id="MobiDB-lite"/>
    </source>
</evidence>
<reference evidence="2" key="1">
    <citation type="submission" date="2023-03" db="EMBL/GenBank/DDBJ databases">
        <title>Massive genome expansion in bonnet fungi (Mycena s.s.) driven by repeated elements and novel gene families across ecological guilds.</title>
        <authorList>
            <consortium name="Lawrence Berkeley National Laboratory"/>
            <person name="Harder C.B."/>
            <person name="Miyauchi S."/>
            <person name="Viragh M."/>
            <person name="Kuo A."/>
            <person name="Thoen E."/>
            <person name="Andreopoulos B."/>
            <person name="Lu D."/>
            <person name="Skrede I."/>
            <person name="Drula E."/>
            <person name="Henrissat B."/>
            <person name="Morin E."/>
            <person name="Kohler A."/>
            <person name="Barry K."/>
            <person name="LaButti K."/>
            <person name="Morin E."/>
            <person name="Salamov A."/>
            <person name="Lipzen A."/>
            <person name="Mereny Z."/>
            <person name="Hegedus B."/>
            <person name="Baldrian P."/>
            <person name="Stursova M."/>
            <person name="Weitz H."/>
            <person name="Taylor A."/>
            <person name="Grigoriev I.V."/>
            <person name="Nagy L.G."/>
            <person name="Martin F."/>
            <person name="Kauserud H."/>
        </authorList>
    </citation>
    <scope>NUCLEOTIDE SEQUENCE</scope>
    <source>
        <strain evidence="2">CBHHK182m</strain>
    </source>
</reference>
<sequence>MNEFELADEERANKYRGIAPCAIRITDGLRAWDEAREARAKVCPEQSVKIDLKKSLGLEKRLPDMSRYVEARKIPRQVQLQKPDGVSREEKYRYGGRSHRELQNRADYQRDGGSAGLFEGHMSQATKGQPKYSQTASVEIQNLAARREQTRASKPRSKTWRPSPSSISNPGQYTRIAVPHESRSFVDFRRGGKEQKSDGSPARARVTPAPPFRQLLLTIRARKSLKRMNTGYISASRVMCTRPQKYFCASKNRPAFILNKRMTRTKI</sequence>
<keyword evidence="3" id="KW-1185">Reference proteome</keyword>
<protein>
    <submittedName>
        <fullName evidence="2">Uncharacterized protein</fullName>
    </submittedName>
</protein>
<feature type="region of interest" description="Disordered" evidence="1">
    <location>
        <begin position="111"/>
        <end position="174"/>
    </location>
</feature>
<feature type="compositionally biased region" description="Polar residues" evidence="1">
    <location>
        <begin position="160"/>
        <end position="172"/>
    </location>
</feature>
<dbReference type="Proteomes" id="UP001215598">
    <property type="component" value="Unassembled WGS sequence"/>
</dbReference>
<proteinExistence type="predicted"/>
<dbReference type="EMBL" id="JARKIB010000144">
    <property type="protein sequence ID" value="KAJ7732547.1"/>
    <property type="molecule type" value="Genomic_DNA"/>
</dbReference>
<name>A0AAD7MUI0_9AGAR</name>
<accession>A0AAD7MUI0</accession>
<organism evidence="2 3">
    <name type="scientific">Mycena metata</name>
    <dbReference type="NCBI Taxonomy" id="1033252"/>
    <lineage>
        <taxon>Eukaryota</taxon>
        <taxon>Fungi</taxon>
        <taxon>Dikarya</taxon>
        <taxon>Basidiomycota</taxon>
        <taxon>Agaricomycotina</taxon>
        <taxon>Agaricomycetes</taxon>
        <taxon>Agaricomycetidae</taxon>
        <taxon>Agaricales</taxon>
        <taxon>Marasmiineae</taxon>
        <taxon>Mycenaceae</taxon>
        <taxon>Mycena</taxon>
    </lineage>
</organism>
<dbReference type="AlphaFoldDB" id="A0AAD7MUI0"/>
<gene>
    <name evidence="2" type="ORF">B0H16DRAFT_1468525</name>
</gene>
<evidence type="ECO:0000313" key="2">
    <source>
        <dbReference type="EMBL" id="KAJ7732547.1"/>
    </source>
</evidence>
<comment type="caution">
    <text evidence="2">The sequence shown here is derived from an EMBL/GenBank/DDBJ whole genome shotgun (WGS) entry which is preliminary data.</text>
</comment>
<evidence type="ECO:0000313" key="3">
    <source>
        <dbReference type="Proteomes" id="UP001215598"/>
    </source>
</evidence>